<keyword evidence="4" id="KW-1185">Reference proteome</keyword>
<evidence type="ECO:0000313" key="3">
    <source>
        <dbReference type="EMBL" id="GLB36238.1"/>
    </source>
</evidence>
<dbReference type="EMBL" id="BRPK01000003">
    <property type="protein sequence ID" value="GLB36238.1"/>
    <property type="molecule type" value="Genomic_DNA"/>
</dbReference>
<reference evidence="3" key="1">
    <citation type="submission" date="2022-07" db="EMBL/GenBank/DDBJ databases">
        <title>The genome of Lyophyllum shimeji provides insight into the initial evolution of ectomycorrhizal fungal genome.</title>
        <authorList>
            <person name="Kobayashi Y."/>
            <person name="Shibata T."/>
            <person name="Hirakawa H."/>
            <person name="Shigenobu S."/>
            <person name="Nishiyama T."/>
            <person name="Yamada A."/>
            <person name="Hasebe M."/>
            <person name="Kawaguchi M."/>
        </authorList>
    </citation>
    <scope>NUCLEOTIDE SEQUENCE</scope>
    <source>
        <strain evidence="3">AT787</strain>
    </source>
</reference>
<evidence type="ECO:0000313" key="4">
    <source>
        <dbReference type="Proteomes" id="UP001063166"/>
    </source>
</evidence>
<comment type="caution">
    <text evidence="3">The sequence shown here is derived from an EMBL/GenBank/DDBJ whole genome shotgun (WGS) entry which is preliminary data.</text>
</comment>
<protein>
    <submittedName>
        <fullName evidence="3">Uncharacterized protein</fullName>
    </submittedName>
</protein>
<feature type="region of interest" description="Disordered" evidence="1">
    <location>
        <begin position="128"/>
        <end position="248"/>
    </location>
</feature>
<feature type="compositionally biased region" description="Polar residues" evidence="1">
    <location>
        <begin position="190"/>
        <end position="201"/>
    </location>
</feature>
<gene>
    <name evidence="3" type="ORF">LshimejAT787_0305260</name>
</gene>
<feature type="transmembrane region" description="Helical" evidence="2">
    <location>
        <begin position="83"/>
        <end position="101"/>
    </location>
</feature>
<name>A0A9P3PHW5_LYOSH</name>
<sequence length="248" mass="28049">MSDDKPLHYNVRWIESTFPSRAAVESLLAPERESGNVTTHDYEAATQFMPGYHRYYRHIGSLLAIPLLYAVRKPHWSNIRSYLFLTTASFGGFVIGHAVSLSEHFKFVRTIENPEGFSQALENIQKKMGSFPAPGPTIIRQSGKWTVNHDPDTPPSQTSPMSHDTNAPTSTQDSVPSSTKPISKWDQIRAANSRTSPNSSWDALRQKHERARVPPPSGSETFERTRSEDRAAEQAKFDELLDRERNIR</sequence>
<feature type="compositionally biased region" description="Basic and acidic residues" evidence="1">
    <location>
        <begin position="221"/>
        <end position="248"/>
    </location>
</feature>
<dbReference type="OrthoDB" id="3201807at2759"/>
<keyword evidence="2" id="KW-0812">Transmembrane</keyword>
<dbReference type="AlphaFoldDB" id="A0A9P3PHW5"/>
<accession>A0A9P3PHW5</accession>
<proteinExistence type="predicted"/>
<feature type="compositionally biased region" description="Polar residues" evidence="1">
    <location>
        <begin position="155"/>
        <end position="181"/>
    </location>
</feature>
<keyword evidence="2" id="KW-1133">Transmembrane helix</keyword>
<organism evidence="3 4">
    <name type="scientific">Lyophyllum shimeji</name>
    <name type="common">Hon-shimeji</name>
    <name type="synonym">Tricholoma shimeji</name>
    <dbReference type="NCBI Taxonomy" id="47721"/>
    <lineage>
        <taxon>Eukaryota</taxon>
        <taxon>Fungi</taxon>
        <taxon>Dikarya</taxon>
        <taxon>Basidiomycota</taxon>
        <taxon>Agaricomycotina</taxon>
        <taxon>Agaricomycetes</taxon>
        <taxon>Agaricomycetidae</taxon>
        <taxon>Agaricales</taxon>
        <taxon>Tricholomatineae</taxon>
        <taxon>Lyophyllaceae</taxon>
        <taxon>Lyophyllum</taxon>
    </lineage>
</organism>
<evidence type="ECO:0000256" key="1">
    <source>
        <dbReference type="SAM" id="MobiDB-lite"/>
    </source>
</evidence>
<evidence type="ECO:0000256" key="2">
    <source>
        <dbReference type="SAM" id="Phobius"/>
    </source>
</evidence>
<keyword evidence="2" id="KW-0472">Membrane</keyword>
<dbReference type="Proteomes" id="UP001063166">
    <property type="component" value="Unassembled WGS sequence"/>
</dbReference>